<dbReference type="GO" id="GO:0005829">
    <property type="term" value="C:cytosol"/>
    <property type="evidence" value="ECO:0007669"/>
    <property type="project" value="TreeGrafter"/>
</dbReference>
<evidence type="ECO:0000256" key="6">
    <source>
        <dbReference type="ARBA" id="ARBA00022842"/>
    </source>
</evidence>
<dbReference type="GO" id="GO:0017111">
    <property type="term" value="F:ribonucleoside triphosphate phosphatase activity"/>
    <property type="evidence" value="ECO:0007669"/>
    <property type="project" value="InterPro"/>
</dbReference>
<evidence type="ECO:0000256" key="2">
    <source>
        <dbReference type="ARBA" id="ARBA00011738"/>
    </source>
</evidence>
<evidence type="ECO:0000256" key="11">
    <source>
        <dbReference type="RuleBase" id="RU003781"/>
    </source>
</evidence>
<name>A0A3M8DSR0_9BACL</name>
<evidence type="ECO:0000313" key="12">
    <source>
        <dbReference type="EMBL" id="RNB90519.1"/>
    </source>
</evidence>
<comment type="caution">
    <text evidence="10">Lacks conserved residue(s) required for the propagation of feature annotation.</text>
</comment>
<reference evidence="12 13" key="1">
    <citation type="submission" date="2018-10" db="EMBL/GenBank/DDBJ databases">
        <title>Phylogenomics of Brevibacillus.</title>
        <authorList>
            <person name="Dunlap C."/>
        </authorList>
    </citation>
    <scope>NUCLEOTIDE SEQUENCE [LARGE SCALE GENOMIC DNA]</scope>
    <source>
        <strain evidence="12 13">JCM 15716</strain>
    </source>
</reference>
<comment type="similarity">
    <text evidence="1 10 11">Belongs to the HAM1 NTPase family.</text>
</comment>
<dbReference type="GO" id="GO:0036220">
    <property type="term" value="F:ITP diphosphatase activity"/>
    <property type="evidence" value="ECO:0007669"/>
    <property type="project" value="UniProtKB-UniRule"/>
</dbReference>
<comment type="caution">
    <text evidence="12">The sequence shown here is derived from an EMBL/GenBank/DDBJ whole genome shotgun (WGS) entry which is preliminary data.</text>
</comment>
<keyword evidence="13" id="KW-1185">Reference proteome</keyword>
<keyword evidence="5 10" id="KW-0378">Hydrolase</keyword>
<dbReference type="GO" id="GO:0009117">
    <property type="term" value="P:nucleotide metabolic process"/>
    <property type="evidence" value="ECO:0007669"/>
    <property type="project" value="UniProtKB-KW"/>
</dbReference>
<dbReference type="InterPro" id="IPR029001">
    <property type="entry name" value="ITPase-like_fam"/>
</dbReference>
<evidence type="ECO:0000256" key="5">
    <source>
        <dbReference type="ARBA" id="ARBA00022801"/>
    </source>
</evidence>
<dbReference type="FunFam" id="3.90.950.10:FF:000001">
    <property type="entry name" value="dITP/XTP pyrophosphatase"/>
    <property type="match status" value="1"/>
</dbReference>
<evidence type="ECO:0000256" key="7">
    <source>
        <dbReference type="ARBA" id="ARBA00023080"/>
    </source>
</evidence>
<feature type="binding site" evidence="10">
    <location>
        <begin position="14"/>
        <end position="19"/>
    </location>
    <ligand>
        <name>substrate</name>
    </ligand>
</feature>
<keyword evidence="7 10" id="KW-0546">Nucleotide metabolism</keyword>
<feature type="binding site" evidence="10">
    <location>
        <position position="77"/>
    </location>
    <ligand>
        <name>substrate</name>
    </ligand>
</feature>
<dbReference type="EMBL" id="RHHQ01000007">
    <property type="protein sequence ID" value="RNB90519.1"/>
    <property type="molecule type" value="Genomic_DNA"/>
</dbReference>
<evidence type="ECO:0000256" key="9">
    <source>
        <dbReference type="ARBA" id="ARBA00052017"/>
    </source>
</evidence>
<dbReference type="OrthoDB" id="9807456at2"/>
<keyword evidence="3 10" id="KW-0479">Metal-binding</keyword>
<dbReference type="GO" id="GO:0036222">
    <property type="term" value="F:XTP diphosphatase activity"/>
    <property type="evidence" value="ECO:0007669"/>
    <property type="project" value="UniProtKB-UniRule"/>
</dbReference>
<feature type="binding site" evidence="10">
    <location>
        <position position="182"/>
    </location>
    <ligand>
        <name>substrate</name>
    </ligand>
</feature>
<evidence type="ECO:0000256" key="10">
    <source>
        <dbReference type="HAMAP-Rule" id="MF_01405"/>
    </source>
</evidence>
<evidence type="ECO:0000256" key="1">
    <source>
        <dbReference type="ARBA" id="ARBA00008023"/>
    </source>
</evidence>
<accession>A0A3M8DSR0</accession>
<comment type="catalytic activity">
    <reaction evidence="9 10">
        <text>XTP + H2O = XMP + diphosphate + H(+)</text>
        <dbReference type="Rhea" id="RHEA:28610"/>
        <dbReference type="ChEBI" id="CHEBI:15377"/>
        <dbReference type="ChEBI" id="CHEBI:15378"/>
        <dbReference type="ChEBI" id="CHEBI:33019"/>
        <dbReference type="ChEBI" id="CHEBI:57464"/>
        <dbReference type="ChEBI" id="CHEBI:61314"/>
        <dbReference type="EC" id="3.6.1.66"/>
    </reaction>
</comment>
<dbReference type="InterPro" id="IPR020922">
    <property type="entry name" value="dITP/XTP_pyrophosphatase"/>
</dbReference>
<dbReference type="PANTHER" id="PTHR11067:SF9">
    <property type="entry name" value="INOSINE TRIPHOSPHATE PYROPHOSPHATASE"/>
    <property type="match status" value="1"/>
</dbReference>
<comment type="cofactor">
    <cofactor evidence="10">
        <name>Mg(2+)</name>
        <dbReference type="ChEBI" id="CHEBI:18420"/>
    </cofactor>
    <text evidence="10">Binds 1 Mg(2+) ion per subunit.</text>
</comment>
<feature type="binding site" evidence="10">
    <location>
        <begin position="187"/>
        <end position="188"/>
    </location>
    <ligand>
        <name>substrate</name>
    </ligand>
</feature>
<gene>
    <name evidence="12" type="ORF">EDM56_08415</name>
</gene>
<dbReference type="Proteomes" id="UP000271031">
    <property type="component" value="Unassembled WGS sequence"/>
</dbReference>
<comment type="catalytic activity">
    <reaction evidence="8 10">
        <text>dITP + H2O = dIMP + diphosphate + H(+)</text>
        <dbReference type="Rhea" id="RHEA:28342"/>
        <dbReference type="ChEBI" id="CHEBI:15377"/>
        <dbReference type="ChEBI" id="CHEBI:15378"/>
        <dbReference type="ChEBI" id="CHEBI:33019"/>
        <dbReference type="ChEBI" id="CHEBI:61194"/>
        <dbReference type="ChEBI" id="CHEBI:61382"/>
        <dbReference type="EC" id="3.6.1.66"/>
    </reaction>
</comment>
<keyword evidence="6 10" id="KW-0460">Magnesium</keyword>
<dbReference type="RefSeq" id="WP_122917445.1">
    <property type="nucleotide sequence ID" value="NZ_RHHQ01000007.1"/>
</dbReference>
<dbReference type="NCBIfam" id="NF011397">
    <property type="entry name" value="PRK14822.1"/>
    <property type="match status" value="1"/>
</dbReference>
<dbReference type="AlphaFoldDB" id="A0A3M8DSR0"/>
<keyword evidence="4 10" id="KW-0547">Nucleotide-binding</keyword>
<comment type="function">
    <text evidence="10">Pyrophosphatase that catalyzes the hydrolysis of nucleoside triphosphates to their monophosphate derivatives, with a high preference for the non-canonical purine nucleotides XTP (xanthosine triphosphate), dITP (deoxyinosine triphosphate) and ITP. Seems to function as a house-cleaning enzyme that removes non-canonical purine nucleotides from the nucleotide pool, thus preventing their incorporation into DNA/RNA and avoiding chromosomal lesions.</text>
</comment>
<dbReference type="Pfam" id="PF01725">
    <property type="entry name" value="Ham1p_like"/>
    <property type="match status" value="1"/>
</dbReference>
<dbReference type="NCBIfam" id="TIGR00042">
    <property type="entry name" value="RdgB/HAM1 family non-canonical purine NTP pyrophosphatase"/>
    <property type="match status" value="1"/>
</dbReference>
<dbReference type="GO" id="GO:0035870">
    <property type="term" value="F:dITP diphosphatase activity"/>
    <property type="evidence" value="ECO:0007669"/>
    <property type="project" value="UniProtKB-UniRule"/>
</dbReference>
<comment type="catalytic activity">
    <reaction evidence="10">
        <text>ITP + H2O = IMP + diphosphate + H(+)</text>
        <dbReference type="Rhea" id="RHEA:29399"/>
        <dbReference type="ChEBI" id="CHEBI:15377"/>
        <dbReference type="ChEBI" id="CHEBI:15378"/>
        <dbReference type="ChEBI" id="CHEBI:33019"/>
        <dbReference type="ChEBI" id="CHEBI:58053"/>
        <dbReference type="ChEBI" id="CHEBI:61402"/>
        <dbReference type="EC" id="3.6.1.66"/>
    </reaction>
</comment>
<dbReference type="Gene3D" id="3.90.950.10">
    <property type="match status" value="1"/>
</dbReference>
<dbReference type="SUPFAM" id="SSF52972">
    <property type="entry name" value="ITPase-like"/>
    <property type="match status" value="1"/>
</dbReference>
<dbReference type="GO" id="GO:0000166">
    <property type="term" value="F:nucleotide binding"/>
    <property type="evidence" value="ECO:0007669"/>
    <property type="project" value="UniProtKB-KW"/>
</dbReference>
<dbReference type="GO" id="GO:0046872">
    <property type="term" value="F:metal ion binding"/>
    <property type="evidence" value="ECO:0007669"/>
    <property type="project" value="UniProtKB-KW"/>
</dbReference>
<comment type="subunit">
    <text evidence="2 10">Homodimer.</text>
</comment>
<protein>
    <recommendedName>
        <fullName evidence="10">dITP/XTP pyrophosphatase</fullName>
        <ecNumber evidence="10">3.6.1.66</ecNumber>
    </recommendedName>
    <alternativeName>
        <fullName evidence="10">Non-canonical purine NTP pyrophosphatase</fullName>
    </alternativeName>
    <alternativeName>
        <fullName evidence="10">Non-standard purine NTP pyrophosphatase</fullName>
    </alternativeName>
    <alternativeName>
        <fullName evidence="10">Nucleoside-triphosphate diphosphatase</fullName>
    </alternativeName>
    <alternativeName>
        <fullName evidence="10">Nucleoside-triphosphate pyrophosphatase</fullName>
        <shortName evidence="10">NTPase</shortName>
    </alternativeName>
</protein>
<dbReference type="InterPro" id="IPR002637">
    <property type="entry name" value="RdgB/HAM1"/>
</dbReference>
<dbReference type="PANTHER" id="PTHR11067">
    <property type="entry name" value="INOSINE TRIPHOSPHATE PYROPHOSPHATASE/HAM1 PROTEIN"/>
    <property type="match status" value="1"/>
</dbReference>
<feature type="binding site" evidence="10">
    <location>
        <begin position="159"/>
        <end position="162"/>
    </location>
    <ligand>
        <name>substrate</name>
    </ligand>
</feature>
<evidence type="ECO:0000256" key="3">
    <source>
        <dbReference type="ARBA" id="ARBA00022723"/>
    </source>
</evidence>
<dbReference type="GO" id="GO:0009146">
    <property type="term" value="P:purine nucleoside triphosphate catabolic process"/>
    <property type="evidence" value="ECO:0007669"/>
    <property type="project" value="UniProtKB-UniRule"/>
</dbReference>
<evidence type="ECO:0000313" key="13">
    <source>
        <dbReference type="Proteomes" id="UP000271031"/>
    </source>
</evidence>
<proteinExistence type="inferred from homology"/>
<dbReference type="EC" id="3.6.1.66" evidence="10"/>
<organism evidence="12 13">
    <name type="scientific">Brevibacillus fluminis</name>
    <dbReference type="NCBI Taxonomy" id="511487"/>
    <lineage>
        <taxon>Bacteria</taxon>
        <taxon>Bacillati</taxon>
        <taxon>Bacillota</taxon>
        <taxon>Bacilli</taxon>
        <taxon>Bacillales</taxon>
        <taxon>Paenibacillaceae</taxon>
        <taxon>Brevibacillus</taxon>
    </lineage>
</organism>
<evidence type="ECO:0000256" key="4">
    <source>
        <dbReference type="ARBA" id="ARBA00022741"/>
    </source>
</evidence>
<dbReference type="CDD" id="cd00515">
    <property type="entry name" value="HAM1"/>
    <property type="match status" value="1"/>
</dbReference>
<feature type="binding site" evidence="10">
    <location>
        <position position="76"/>
    </location>
    <ligand>
        <name>Mg(2+)</name>
        <dbReference type="ChEBI" id="CHEBI:18420"/>
    </ligand>
</feature>
<sequence length="202" mass="21790">MPSQANEKKVVLATRNQGKVKEFNKMFAELGYTAVSLADFPDAPDVVEDGDTFEANAVKKAVETASFLGCAVLADDSGLEVDALNGAPGVYSARYAGEHGNDEANWRKLLAELEGVPDEKRTARFRCTLAYVAPGEAPVIATGTCEGMIAHEPKGTNGFGYDPVFYLPERGCMMAEIDPATKNQISHRAAAMHKLMQIFRGE</sequence>
<dbReference type="HAMAP" id="MF_01405">
    <property type="entry name" value="Non_canon_purine_NTPase"/>
    <property type="match status" value="1"/>
</dbReference>
<feature type="active site" description="Proton acceptor" evidence="10">
    <location>
        <position position="76"/>
    </location>
</feature>
<evidence type="ECO:0000256" key="8">
    <source>
        <dbReference type="ARBA" id="ARBA00051875"/>
    </source>
</evidence>